<dbReference type="GO" id="GO:0006355">
    <property type="term" value="P:regulation of DNA-templated transcription"/>
    <property type="evidence" value="ECO:0007669"/>
    <property type="project" value="InterPro"/>
</dbReference>
<dbReference type="EMBL" id="AAQH01000021">
    <property type="protein sequence ID" value="EAT11234.1"/>
    <property type="molecule type" value="Genomic_DNA"/>
</dbReference>
<dbReference type="NCBIfam" id="NF008723">
    <property type="entry name" value="PRK11718.1"/>
    <property type="match status" value="1"/>
</dbReference>
<dbReference type="Gene3D" id="1.20.120.1370">
    <property type="entry name" value="Regulator of RNA polymerase sigma(70) subunit, domain 4"/>
    <property type="match status" value="1"/>
</dbReference>
<dbReference type="AlphaFoldDB" id="Q1MYZ4"/>
<dbReference type="Proteomes" id="UP000004263">
    <property type="component" value="Unassembled WGS sequence"/>
</dbReference>
<comment type="similarity">
    <text evidence="3">Belongs to the Rsd/AlgQ family.</text>
</comment>
<evidence type="ECO:0000313" key="4">
    <source>
        <dbReference type="EMBL" id="EAT11234.1"/>
    </source>
</evidence>
<organism evidence="4 5">
    <name type="scientific">Bermanella marisrubri</name>
    <dbReference type="NCBI Taxonomy" id="207949"/>
    <lineage>
        <taxon>Bacteria</taxon>
        <taxon>Pseudomonadati</taxon>
        <taxon>Pseudomonadota</taxon>
        <taxon>Gammaproteobacteria</taxon>
        <taxon>Oceanospirillales</taxon>
        <taxon>Oceanospirillaceae</taxon>
        <taxon>Bermanella</taxon>
    </lineage>
</organism>
<protein>
    <submittedName>
        <fullName evidence="4">Regulator of sigma D</fullName>
    </submittedName>
</protein>
<keyword evidence="1 3" id="KW-0805">Transcription regulation</keyword>
<dbReference type="RefSeq" id="WP_007016703.1">
    <property type="nucleotide sequence ID" value="NZ_AAQH01000021.1"/>
</dbReference>
<name>Q1MYZ4_9GAMM</name>
<sequence length="158" mass="18552">MLESTKDAQERWGGVHDLIDRWLSERQNMLVLYFAIRGLKPFSPRETPLSVKVEAFCQVLMDYLSAGHFEIYEKLLLEAQEYDDGGIDLARKHYPRLEQITERCVEFNDKYDNAEHCLEQLSDLPKDLSEIGELLEERFELEDELIENLHNVHKQTPA</sequence>
<evidence type="ECO:0000256" key="1">
    <source>
        <dbReference type="ARBA" id="ARBA00023015"/>
    </source>
</evidence>
<dbReference type="InterPro" id="IPR038309">
    <property type="entry name" value="Rsd/AlgQ_sf"/>
</dbReference>
<dbReference type="OrthoDB" id="5567237at2"/>
<keyword evidence="5" id="KW-1185">Reference proteome</keyword>
<comment type="caution">
    <text evidence="4">The sequence shown here is derived from an EMBL/GenBank/DDBJ whole genome shotgun (WGS) entry which is preliminary data.</text>
</comment>
<dbReference type="STRING" id="207949.RED65_07394"/>
<dbReference type="Pfam" id="PF04353">
    <property type="entry name" value="Rsd_AlgQ"/>
    <property type="match status" value="1"/>
</dbReference>
<evidence type="ECO:0000313" key="5">
    <source>
        <dbReference type="Proteomes" id="UP000004263"/>
    </source>
</evidence>
<keyword evidence="2 3" id="KW-0804">Transcription</keyword>
<accession>Q1MYZ4</accession>
<dbReference type="InterPro" id="IPR007448">
    <property type="entry name" value="Sigma70_reg_Rsd_AlgQ"/>
</dbReference>
<dbReference type="PIRSF" id="PIRSF016548">
    <property type="entry name" value="Rsd_AlgQ"/>
    <property type="match status" value="1"/>
</dbReference>
<evidence type="ECO:0000256" key="3">
    <source>
        <dbReference type="RuleBase" id="RU004409"/>
    </source>
</evidence>
<proteinExistence type="inferred from homology"/>
<gene>
    <name evidence="4" type="ORF">RED65_07394</name>
</gene>
<evidence type="ECO:0000256" key="2">
    <source>
        <dbReference type="ARBA" id="ARBA00023163"/>
    </source>
</evidence>
<dbReference type="HOGENOM" id="CLU_142729_0_0_6"/>
<reference evidence="4 5" key="1">
    <citation type="submission" date="2006-03" db="EMBL/GenBank/DDBJ databases">
        <authorList>
            <person name="Pinhassi J."/>
            <person name="Pedros-Alio C."/>
            <person name="Ferriera S."/>
            <person name="Johnson J."/>
            <person name="Kravitz S."/>
            <person name="Halpern A."/>
            <person name="Remington K."/>
            <person name="Beeson K."/>
            <person name="Tran B."/>
            <person name="Rogers Y.-H."/>
            <person name="Friedman R."/>
            <person name="Venter J.C."/>
        </authorList>
    </citation>
    <scope>NUCLEOTIDE SEQUENCE [LARGE SCALE GENOMIC DNA]</scope>
    <source>
        <strain evidence="4 5">RED65</strain>
    </source>
</reference>